<proteinExistence type="predicted"/>
<sequence length="337" mass="38872">MNYSESVEKPKLTLNSEGQKVVNYLAREINKHSKNPIEDLTPRDISYIQTYLEQLKIKKINKTAVPSNLKYCTSYGDSIAKSRILREMTAKEPINPHVNDNNYGSYPFSRDIENPLPSGILEIPKDFPPHPERGLSSDYVPVLSEFRNGYGPGTGINHKLSVRPKTHMMHQNDKISKQQNSNRINDLYNPIENMSTHNIPNQTATRLGKKSAQIENFDNCSYFNPYEYGAKQNELGSLMKPTYVGPYDNNSNMMNELGLSDNLYWEKFPGDQRNVNVESSLLQREMTHTPGQRELTEREVNRFQMLPFDPQDTRHIIWKDNMPRGGYPTRVDRLETI</sequence>
<name>A0A6C0LRG5_9ZZZZ</name>
<accession>A0A6C0LRG5</accession>
<dbReference type="EMBL" id="MN740556">
    <property type="protein sequence ID" value="QHU33187.1"/>
    <property type="molecule type" value="Genomic_DNA"/>
</dbReference>
<dbReference type="AlphaFoldDB" id="A0A6C0LRG5"/>
<evidence type="ECO:0000313" key="1">
    <source>
        <dbReference type="EMBL" id="QHU33187.1"/>
    </source>
</evidence>
<reference evidence="1" key="1">
    <citation type="journal article" date="2020" name="Nature">
        <title>Giant virus diversity and host interactions through global metagenomics.</title>
        <authorList>
            <person name="Schulz F."/>
            <person name="Roux S."/>
            <person name="Paez-Espino D."/>
            <person name="Jungbluth S."/>
            <person name="Walsh D.A."/>
            <person name="Denef V.J."/>
            <person name="McMahon K.D."/>
            <person name="Konstantinidis K.T."/>
            <person name="Eloe-Fadrosh E.A."/>
            <person name="Kyrpides N.C."/>
            <person name="Woyke T."/>
        </authorList>
    </citation>
    <scope>NUCLEOTIDE SEQUENCE</scope>
    <source>
        <strain evidence="1">GVMAG-S-1014582-52</strain>
    </source>
</reference>
<organism evidence="1">
    <name type="scientific">viral metagenome</name>
    <dbReference type="NCBI Taxonomy" id="1070528"/>
    <lineage>
        <taxon>unclassified sequences</taxon>
        <taxon>metagenomes</taxon>
        <taxon>organismal metagenomes</taxon>
    </lineage>
</organism>
<protein>
    <submittedName>
        <fullName evidence="1">Uncharacterized protein</fullName>
    </submittedName>
</protein>